<dbReference type="OrthoDB" id="10257049at2759"/>
<evidence type="ECO:0000256" key="1">
    <source>
        <dbReference type="SAM" id="MobiDB-lite"/>
    </source>
</evidence>
<sequence>MAELEIIDAEIVPRASHEQELAAISSHHATAKQAVAPALTSLYPVYTQAERDAALRLLAPSTHDVVLGAGWTDSEAPSNTLGDEEHASRRDSSSSSSSSSHSGPSTPSGLTLLSQSILKSARSDDAHSDALLVRSCLQGWSLSFELTPHQPIPAPQSSDEILIRNDAVGLNPVDWKSVSYNFGIPAFPWILGRDIAGTIVQPPADNEEGWKVGDRVWTCADSRSMRAGGYQRFSVHKKGTLAKIPDQMTDEDAATLGTGLITAAVALFAFFKLPFAPLEDNELASKLDQVKLVEEQDKSDWILIYGGGAVTGIYATQLAAISNLRIISIASPSNFDYLRSIGVSACVDRHQSPDAILSSISSVLSEHGGQLRYAMDCVSSSTANLCLEALRSNAGDSAKELICLAGNPKAEAGEVTVHKISFSTTFYHPDGVFAKDVLAYVTRLLREERLKPCRPEVLADGLAGIRSGLELLREGKAPRARKLVVRVSDTPAADVTHLGVRTELGWNGVV</sequence>
<dbReference type="CDD" id="cd08249">
    <property type="entry name" value="enoyl_reductase_like"/>
    <property type="match status" value="1"/>
</dbReference>
<feature type="domain" description="Enoyl reductase (ER)" evidence="2">
    <location>
        <begin position="141"/>
        <end position="485"/>
    </location>
</feature>
<dbReference type="EMBL" id="KI545892">
    <property type="protein sequence ID" value="EST05273.1"/>
    <property type="molecule type" value="Genomic_DNA"/>
</dbReference>
<dbReference type="Proteomes" id="UP000019377">
    <property type="component" value="Unassembled WGS sequence"/>
</dbReference>
<evidence type="ECO:0000313" key="3">
    <source>
        <dbReference type="EMBL" id="EST05273.1"/>
    </source>
</evidence>
<dbReference type="Pfam" id="PF08240">
    <property type="entry name" value="ADH_N"/>
    <property type="match status" value="1"/>
</dbReference>
<evidence type="ECO:0000259" key="2">
    <source>
        <dbReference type="SMART" id="SM00829"/>
    </source>
</evidence>
<dbReference type="SUPFAM" id="SSF51735">
    <property type="entry name" value="NAD(P)-binding Rossmann-fold domains"/>
    <property type="match status" value="1"/>
</dbReference>
<dbReference type="InterPro" id="IPR011032">
    <property type="entry name" value="GroES-like_sf"/>
</dbReference>
<protein>
    <recommendedName>
        <fullName evidence="2">Enoyl reductase (ER) domain-containing protein</fullName>
    </recommendedName>
</protein>
<dbReference type="STRING" id="1365824.V5EQQ4"/>
<dbReference type="OMA" id="IDWKGPA"/>
<proteinExistence type="predicted"/>
<dbReference type="PANTHER" id="PTHR45348">
    <property type="entry name" value="HYPOTHETICAL OXIDOREDUCTASE (EUROFUNG)"/>
    <property type="match status" value="1"/>
</dbReference>
<name>V5EQQ4_KALBG</name>
<dbReference type="eggNOG" id="KOG1198">
    <property type="taxonomic scope" value="Eukaryota"/>
</dbReference>
<evidence type="ECO:0000313" key="4">
    <source>
        <dbReference type="Proteomes" id="UP000019377"/>
    </source>
</evidence>
<dbReference type="Gene3D" id="3.40.50.720">
    <property type="entry name" value="NAD(P)-binding Rossmann-like Domain"/>
    <property type="match status" value="1"/>
</dbReference>
<organism evidence="3 4">
    <name type="scientific">Kalmanozyma brasiliensis (strain GHG001)</name>
    <name type="common">Yeast</name>
    <name type="synonym">Pseudozyma brasiliensis</name>
    <dbReference type="NCBI Taxonomy" id="1365824"/>
    <lineage>
        <taxon>Eukaryota</taxon>
        <taxon>Fungi</taxon>
        <taxon>Dikarya</taxon>
        <taxon>Basidiomycota</taxon>
        <taxon>Ustilaginomycotina</taxon>
        <taxon>Ustilaginomycetes</taxon>
        <taxon>Ustilaginales</taxon>
        <taxon>Ustilaginaceae</taxon>
        <taxon>Kalmanozyma</taxon>
    </lineage>
</organism>
<dbReference type="GeneID" id="27421644"/>
<dbReference type="HOGENOM" id="CLU_026673_16_2_1"/>
<dbReference type="InterPro" id="IPR020843">
    <property type="entry name" value="ER"/>
</dbReference>
<feature type="region of interest" description="Disordered" evidence="1">
    <location>
        <begin position="69"/>
        <end position="109"/>
    </location>
</feature>
<dbReference type="Gene3D" id="3.90.180.10">
    <property type="entry name" value="Medium-chain alcohol dehydrogenases, catalytic domain"/>
    <property type="match status" value="1"/>
</dbReference>
<gene>
    <name evidence="3" type="ORF">PSEUBRA_SCAF6g00813</name>
</gene>
<dbReference type="InterPro" id="IPR047122">
    <property type="entry name" value="Trans-enoyl_RdTase-like"/>
</dbReference>
<reference evidence="4" key="1">
    <citation type="journal article" date="2013" name="Genome Announc.">
        <title>Draft genome sequence of Pseudozyma brasiliensis sp. nov. strain GHG001, a high producer of endo-1,4-xylanase isolated from an insect pest of sugarcane.</title>
        <authorList>
            <person name="Oliveira J.V.D.C."/>
            <person name="dos Santos R.A.C."/>
            <person name="Borges T.A."/>
            <person name="Riano-Pachon D.M."/>
            <person name="Goldman G.H."/>
        </authorList>
    </citation>
    <scope>NUCLEOTIDE SEQUENCE [LARGE SCALE GENOMIC DNA]</scope>
    <source>
        <strain evidence="4">GHG001</strain>
    </source>
</reference>
<feature type="compositionally biased region" description="Low complexity" evidence="1">
    <location>
        <begin position="93"/>
        <end position="109"/>
    </location>
</feature>
<dbReference type="SMART" id="SM00829">
    <property type="entry name" value="PKS_ER"/>
    <property type="match status" value="1"/>
</dbReference>
<keyword evidence="4" id="KW-1185">Reference proteome</keyword>
<dbReference type="PANTHER" id="PTHR45348:SF2">
    <property type="entry name" value="ZINC-TYPE ALCOHOL DEHYDROGENASE-LIKE PROTEIN C2E1P3.01"/>
    <property type="match status" value="1"/>
</dbReference>
<accession>V5EQQ4</accession>
<dbReference type="GO" id="GO:0016651">
    <property type="term" value="F:oxidoreductase activity, acting on NAD(P)H"/>
    <property type="evidence" value="ECO:0007669"/>
    <property type="project" value="InterPro"/>
</dbReference>
<dbReference type="InterPro" id="IPR013154">
    <property type="entry name" value="ADH-like_N"/>
</dbReference>
<feature type="compositionally biased region" description="Basic and acidic residues" evidence="1">
    <location>
        <begin position="83"/>
        <end position="92"/>
    </location>
</feature>
<dbReference type="RefSeq" id="XP_016290262.1">
    <property type="nucleotide sequence ID" value="XM_016438943.1"/>
</dbReference>
<dbReference type="InterPro" id="IPR036291">
    <property type="entry name" value="NAD(P)-bd_dom_sf"/>
</dbReference>
<dbReference type="SUPFAM" id="SSF50129">
    <property type="entry name" value="GroES-like"/>
    <property type="match status" value="1"/>
</dbReference>
<dbReference type="AlphaFoldDB" id="V5EQQ4"/>